<evidence type="ECO:0000313" key="1">
    <source>
        <dbReference type="EMBL" id="ADI89113.1"/>
    </source>
</evidence>
<dbReference type="KEGG" id="acd:AOLE_01050"/>
<protein>
    <submittedName>
        <fullName evidence="1">Pyoverdine biosynthesis protein</fullName>
    </submittedName>
</protein>
<dbReference type="InterPro" id="IPR007817">
    <property type="entry name" value="Isocyanide_synthase_DIT1"/>
</dbReference>
<dbReference type="PANTHER" id="PTHR37285">
    <property type="entry name" value="SPORE WALL MATURATION PROTEIN DIT1"/>
    <property type="match status" value="1"/>
</dbReference>
<name>A0AAN0UBN0_ACISD</name>
<dbReference type="EMBL" id="CP002080">
    <property type="protein sequence ID" value="ADI89113.1"/>
    <property type="molecule type" value="Genomic_DNA"/>
</dbReference>
<gene>
    <name evidence="1" type="ordered locus">AOLE_01050</name>
</gene>
<proteinExistence type="predicted"/>
<dbReference type="Proteomes" id="UP000000392">
    <property type="component" value="Chromosome"/>
</dbReference>
<sequence length="320" mass="37246">MVQILNNDLMLAEQIVKLIFHKRRLLANDSEQENFQEEAFLHIQKVLNFVKNKQPIHMILPAFPAKSPNRKKTLDIFPDKGEELALATLNKLCEKIKNIYAPGAKLTICSDGRVFAELVRIPDEAISSYKYDLIERVGKPYADNIDYFDLDDVFQDIPEYSTLREELMVQYGESLLSLKHRCKQEKPAAEMYRGICRFLTEDFSGLNEFKGWSKNQILNVARMNAYRVIQRSNAWTNLLKEQFPNSVRLSIHPQPRVSEKIGIFLMDSDDNWRTPWHSVVIQDDDGFTLVPRHKAEEENALLIFKNGKASHYLRNNQQEM</sequence>
<evidence type="ECO:0000313" key="2">
    <source>
        <dbReference type="Proteomes" id="UP000000392"/>
    </source>
</evidence>
<dbReference type="GeneID" id="9380603"/>
<dbReference type="AlphaFoldDB" id="A0AAN0UBN0"/>
<dbReference type="Pfam" id="PF05141">
    <property type="entry name" value="DIT1_PvcA"/>
    <property type="match status" value="1"/>
</dbReference>
<accession>A0AAN0UBN0</accession>
<dbReference type="RefSeq" id="WP_013196634.1">
    <property type="nucleotide sequence ID" value="NC_014259.1"/>
</dbReference>
<dbReference type="PANTHER" id="PTHR37285:SF5">
    <property type="entry name" value="SPORE WALL MATURATION PROTEIN DIT1"/>
    <property type="match status" value="1"/>
</dbReference>
<organism evidence="1 2">
    <name type="scientific">Acinetobacter oleivorans (strain JCM 16667 / KCTC 23045 / DR1)</name>
    <dbReference type="NCBI Taxonomy" id="436717"/>
    <lineage>
        <taxon>Bacteria</taxon>
        <taxon>Pseudomonadati</taxon>
        <taxon>Pseudomonadota</taxon>
        <taxon>Gammaproteobacteria</taxon>
        <taxon>Moraxellales</taxon>
        <taxon>Moraxellaceae</taxon>
        <taxon>Acinetobacter</taxon>
    </lineage>
</organism>
<reference evidence="1 2" key="1">
    <citation type="journal article" date="2010" name="J. Bacteriol.">
        <title>Complete genome sequence of the diesel-degrading Acinetobacter sp. strain DR1.</title>
        <authorList>
            <person name="Jung J."/>
            <person name="Baek J.H."/>
            <person name="Park W."/>
        </authorList>
    </citation>
    <scope>NUCLEOTIDE SEQUENCE [LARGE SCALE GENOMIC DNA]</scope>
    <source>
        <strain evidence="2">JCM 16667 / KCTC 23045 / DR1</strain>
    </source>
</reference>
<dbReference type="Gene3D" id="3.30.60.140">
    <property type="match status" value="1"/>
</dbReference>